<keyword evidence="1" id="KW-1133">Transmembrane helix</keyword>
<organism evidence="2">
    <name type="scientific">Halobacterium sp. NMX12-1</name>
    <dbReference type="NCBI Taxonomy" id="3166650"/>
    <lineage>
        <taxon>Archaea</taxon>
        <taxon>Methanobacteriati</taxon>
        <taxon>Methanobacteriota</taxon>
        <taxon>Stenosarchaea group</taxon>
        <taxon>Halobacteria</taxon>
        <taxon>Halobacteriales</taxon>
        <taxon>Halobacteriaceae</taxon>
        <taxon>Halobacterium</taxon>
    </lineage>
</organism>
<name>A0AAU8CBN2_9EURY</name>
<dbReference type="RefSeq" id="WP_353633691.1">
    <property type="nucleotide sequence ID" value="NZ_CP159204.1"/>
</dbReference>
<evidence type="ECO:0000313" key="2">
    <source>
        <dbReference type="EMBL" id="XCF15663.1"/>
    </source>
</evidence>
<feature type="transmembrane region" description="Helical" evidence="1">
    <location>
        <begin position="38"/>
        <end position="58"/>
    </location>
</feature>
<feature type="transmembrane region" description="Helical" evidence="1">
    <location>
        <begin position="70"/>
        <end position="91"/>
    </location>
</feature>
<dbReference type="AlphaFoldDB" id="A0AAU8CBN2"/>
<gene>
    <name evidence="2" type="ORF">ABSL23_10460</name>
</gene>
<protein>
    <submittedName>
        <fullName evidence="2">Uncharacterized protein</fullName>
    </submittedName>
</protein>
<dbReference type="KEGG" id="hanx:ABSL23_10460"/>
<sequence>MTTTEKESLIILGLVSSLLTIVGLWPEYGPLNADLPELATALLLLINIGVVATGWFWSRGRAPGQIRYEQIPALAVGVVGVTGIVGSLAVFRPWQYTGMAGGLSIIFTGLFVIPGIALSLSGYIWFRQREMRYSLASLVGLLAVGLLYVIRQRLDFVTGIPVFAIVVAVVFLLPVVVVPRVIHPRR</sequence>
<keyword evidence="1" id="KW-0472">Membrane</keyword>
<dbReference type="EMBL" id="CP159204">
    <property type="protein sequence ID" value="XCF15663.1"/>
    <property type="molecule type" value="Genomic_DNA"/>
</dbReference>
<keyword evidence="1" id="KW-0812">Transmembrane</keyword>
<reference evidence="2" key="1">
    <citation type="submission" date="2024-06" db="EMBL/GenBank/DDBJ databases">
        <title>Genome Sequence of an extremely halophilic archaeon isolated from Permian era halite, Salado Formation, Carlsbad, New Mexico: Halobacterium sp. strain NMX12-1.</title>
        <authorList>
            <person name="Sotoa L."/>
            <person name="DasSarma P."/>
            <person name="Anton B.P."/>
            <person name="Vincze T."/>
            <person name="Verma I."/>
            <person name="Eralp B."/>
            <person name="Powers D.W."/>
            <person name="Dozier B.L."/>
            <person name="Roberts R.J."/>
            <person name="DasSarma S."/>
        </authorList>
    </citation>
    <scope>NUCLEOTIDE SEQUENCE</scope>
    <source>
        <strain evidence="2">NMX12-1</strain>
    </source>
</reference>
<feature type="transmembrane region" description="Helical" evidence="1">
    <location>
        <begin position="9"/>
        <end position="26"/>
    </location>
</feature>
<feature type="transmembrane region" description="Helical" evidence="1">
    <location>
        <begin position="133"/>
        <end position="150"/>
    </location>
</feature>
<accession>A0AAU8CBN2</accession>
<dbReference type="GeneID" id="91109574"/>
<evidence type="ECO:0000256" key="1">
    <source>
        <dbReference type="SAM" id="Phobius"/>
    </source>
</evidence>
<feature type="transmembrane region" description="Helical" evidence="1">
    <location>
        <begin position="156"/>
        <end position="178"/>
    </location>
</feature>
<proteinExistence type="predicted"/>
<feature type="transmembrane region" description="Helical" evidence="1">
    <location>
        <begin position="103"/>
        <end position="126"/>
    </location>
</feature>